<reference evidence="2" key="1">
    <citation type="submission" date="2017-11" db="EMBL/GenBank/DDBJ databases">
        <title>Otitis media/interna in a cat caused by the recently described species Corynebacterium provencense.</title>
        <authorList>
            <person name="Kittl S."/>
            <person name="Brodard I."/>
            <person name="Rychener L."/>
            <person name="Jores J."/>
            <person name="Roosje P."/>
            <person name="Gobeli Brawand S."/>
        </authorList>
    </citation>
    <scope>NUCLEOTIDE SEQUENCE [LARGE SCALE GENOMIC DNA]</scope>
    <source>
        <strain evidence="2">17KM38</strain>
    </source>
</reference>
<protein>
    <submittedName>
        <fullName evidence="1">Uncharacterized protein</fullName>
    </submittedName>
</protein>
<gene>
    <name evidence="1" type="ORF">Csp1_20010</name>
</gene>
<evidence type="ECO:0000313" key="1">
    <source>
        <dbReference type="EMBL" id="AWT26769.1"/>
    </source>
</evidence>
<accession>A0A2Z3YR98</accession>
<dbReference type="OrthoDB" id="4420933at2"/>
<proteinExistence type="predicted"/>
<evidence type="ECO:0000313" key="2">
    <source>
        <dbReference type="Proteomes" id="UP000247696"/>
    </source>
</evidence>
<keyword evidence="2" id="KW-1185">Reference proteome</keyword>
<name>A0A2Z3YR98_9CORY</name>
<dbReference type="RefSeq" id="WP_110481725.1">
    <property type="nucleotide sequence ID" value="NZ_CP024988.1"/>
</dbReference>
<dbReference type="KEGG" id="cpre:Csp1_20010"/>
<dbReference type="AlphaFoldDB" id="A0A2Z3YR98"/>
<organism evidence="1 2">
    <name type="scientific">Corynebacterium provencense</name>
    <dbReference type="NCBI Taxonomy" id="1737425"/>
    <lineage>
        <taxon>Bacteria</taxon>
        <taxon>Bacillati</taxon>
        <taxon>Actinomycetota</taxon>
        <taxon>Actinomycetes</taxon>
        <taxon>Mycobacteriales</taxon>
        <taxon>Corynebacteriaceae</taxon>
        <taxon>Corynebacterium</taxon>
    </lineage>
</organism>
<dbReference type="EMBL" id="CP024988">
    <property type="protein sequence ID" value="AWT26769.1"/>
    <property type="molecule type" value="Genomic_DNA"/>
</dbReference>
<sequence>MKEHSPNNHHTNPHPEEERTTLQQAYEALLAEKLGELDADEREALHVYCARLTEPPTPGEEIDLVTRFTADYWGTFNSVQEFVDNWAYDMEPLESVQSLLHEQSRPEAELNLAEMALVAHLAGDIEFVFTGGKVLVFTKDEA</sequence>
<dbReference type="Proteomes" id="UP000247696">
    <property type="component" value="Chromosome"/>
</dbReference>